<evidence type="ECO:0000313" key="12">
    <source>
        <dbReference type="Proteomes" id="UP000533598"/>
    </source>
</evidence>
<keyword evidence="4" id="KW-0547">Nucleotide-binding</keyword>
<feature type="transmembrane region" description="Helical" evidence="9">
    <location>
        <begin position="58"/>
        <end position="80"/>
    </location>
</feature>
<feature type="transmembrane region" description="Helical" evidence="9">
    <location>
        <begin position="191"/>
        <end position="211"/>
    </location>
</feature>
<evidence type="ECO:0000256" key="9">
    <source>
        <dbReference type="SAM" id="Phobius"/>
    </source>
</evidence>
<name>A0A7W7C520_9PSEU</name>
<evidence type="ECO:0000256" key="2">
    <source>
        <dbReference type="ARBA" id="ARBA00022475"/>
    </source>
</evidence>
<organism evidence="11 12">
    <name type="scientific">Crossiella cryophila</name>
    <dbReference type="NCBI Taxonomy" id="43355"/>
    <lineage>
        <taxon>Bacteria</taxon>
        <taxon>Bacillati</taxon>
        <taxon>Actinomycetota</taxon>
        <taxon>Actinomycetes</taxon>
        <taxon>Pseudonocardiales</taxon>
        <taxon>Pseudonocardiaceae</taxon>
        <taxon>Crossiella</taxon>
    </lineage>
</organism>
<dbReference type="EMBL" id="JACHMH010000001">
    <property type="protein sequence ID" value="MBB4674625.1"/>
    <property type="molecule type" value="Genomic_DNA"/>
</dbReference>
<evidence type="ECO:0000256" key="5">
    <source>
        <dbReference type="ARBA" id="ARBA00022989"/>
    </source>
</evidence>
<gene>
    <name evidence="11" type="ORF">HNR67_000743</name>
</gene>
<protein>
    <recommendedName>
        <fullName evidence="10">Pycsar effector protein domain-containing protein</fullName>
    </recommendedName>
</protein>
<keyword evidence="3 9" id="KW-0812">Transmembrane</keyword>
<dbReference type="AlphaFoldDB" id="A0A7W7C520"/>
<keyword evidence="5 9" id="KW-1133">Transmembrane helix</keyword>
<keyword evidence="2" id="KW-1003">Cell membrane</keyword>
<keyword evidence="6" id="KW-0051">Antiviral defense</keyword>
<sequence>MFGWTFSRRGSEGRAEAELPPGRPTSSTHLAPEALLELVRWHLDRYDRLRASTSTRASILLTAGSVLFTGLSLLITYRLQTRDINPVDGADIAVAAVGMVTILLNLASILSCIGAIAARKTSRAVHDKEIPPRFLFNWGDTHKSADGYTSFAQQVSALTHASILGHGIAELWTATIQHRDRHRYLRAGIRYFRYALTSFGLLTALLLVTALV</sequence>
<dbReference type="InterPro" id="IPR043760">
    <property type="entry name" value="PycTM_dom"/>
</dbReference>
<feature type="region of interest" description="Disordered" evidence="8">
    <location>
        <begin position="1"/>
        <end position="27"/>
    </location>
</feature>
<feature type="transmembrane region" description="Helical" evidence="9">
    <location>
        <begin position="92"/>
        <end position="118"/>
    </location>
</feature>
<evidence type="ECO:0000256" key="3">
    <source>
        <dbReference type="ARBA" id="ARBA00022692"/>
    </source>
</evidence>
<feature type="domain" description="Pycsar effector protein" evidence="10">
    <location>
        <begin position="50"/>
        <end position="207"/>
    </location>
</feature>
<dbReference type="RefSeq" id="WP_185000726.1">
    <property type="nucleotide sequence ID" value="NZ_BAAAUI010000003.1"/>
</dbReference>
<evidence type="ECO:0000313" key="11">
    <source>
        <dbReference type="EMBL" id="MBB4674625.1"/>
    </source>
</evidence>
<evidence type="ECO:0000256" key="7">
    <source>
        <dbReference type="ARBA" id="ARBA00023136"/>
    </source>
</evidence>
<evidence type="ECO:0000256" key="6">
    <source>
        <dbReference type="ARBA" id="ARBA00023118"/>
    </source>
</evidence>
<evidence type="ECO:0000256" key="1">
    <source>
        <dbReference type="ARBA" id="ARBA00004236"/>
    </source>
</evidence>
<keyword evidence="7 9" id="KW-0472">Membrane</keyword>
<accession>A0A7W7C520</accession>
<keyword evidence="12" id="KW-1185">Reference proteome</keyword>
<evidence type="ECO:0000256" key="8">
    <source>
        <dbReference type="SAM" id="MobiDB-lite"/>
    </source>
</evidence>
<evidence type="ECO:0000259" key="10">
    <source>
        <dbReference type="Pfam" id="PF18967"/>
    </source>
</evidence>
<dbReference type="Pfam" id="PF18967">
    <property type="entry name" value="PycTM"/>
    <property type="match status" value="1"/>
</dbReference>
<proteinExistence type="predicted"/>
<reference evidence="11 12" key="1">
    <citation type="submission" date="2020-08" db="EMBL/GenBank/DDBJ databases">
        <title>Sequencing the genomes of 1000 actinobacteria strains.</title>
        <authorList>
            <person name="Klenk H.-P."/>
        </authorList>
    </citation>
    <scope>NUCLEOTIDE SEQUENCE [LARGE SCALE GENOMIC DNA]</scope>
    <source>
        <strain evidence="11 12">DSM 44230</strain>
    </source>
</reference>
<dbReference type="Proteomes" id="UP000533598">
    <property type="component" value="Unassembled WGS sequence"/>
</dbReference>
<comment type="caution">
    <text evidence="11">The sequence shown here is derived from an EMBL/GenBank/DDBJ whole genome shotgun (WGS) entry which is preliminary data.</text>
</comment>
<evidence type="ECO:0000256" key="4">
    <source>
        <dbReference type="ARBA" id="ARBA00022741"/>
    </source>
</evidence>
<comment type="subcellular location">
    <subcellularLocation>
        <location evidence="1">Cell membrane</location>
    </subcellularLocation>
</comment>